<comment type="similarity">
    <text evidence="4">Belongs to the HisA/HisF family.</text>
</comment>
<dbReference type="InterPro" id="IPR006062">
    <property type="entry name" value="His_biosynth"/>
</dbReference>
<organism evidence="10">
    <name type="scientific">freshwater metagenome</name>
    <dbReference type="NCBI Taxonomy" id="449393"/>
    <lineage>
        <taxon>unclassified sequences</taxon>
        <taxon>metagenomes</taxon>
        <taxon>ecological metagenomes</taxon>
    </lineage>
</organism>
<keyword evidence="8" id="KW-0368">Histidine biosynthesis</keyword>
<gene>
    <name evidence="10" type="ORF">UFOPK2880_01830</name>
</gene>
<dbReference type="HAMAP" id="MF_01014">
    <property type="entry name" value="HisA"/>
    <property type="match status" value="1"/>
</dbReference>
<evidence type="ECO:0000256" key="9">
    <source>
        <dbReference type="ARBA" id="ARBA00023235"/>
    </source>
</evidence>
<keyword evidence="6" id="KW-0963">Cytoplasm</keyword>
<dbReference type="InterPro" id="IPR011060">
    <property type="entry name" value="RibuloseP-bd_barrel"/>
</dbReference>
<dbReference type="EC" id="5.3.1.16" evidence="5"/>
<evidence type="ECO:0000256" key="7">
    <source>
        <dbReference type="ARBA" id="ARBA00022605"/>
    </source>
</evidence>
<evidence type="ECO:0000256" key="6">
    <source>
        <dbReference type="ARBA" id="ARBA00022490"/>
    </source>
</evidence>
<proteinExistence type="inferred from homology"/>
<dbReference type="AlphaFoldDB" id="A0A6J6WUY6"/>
<dbReference type="InterPro" id="IPR013785">
    <property type="entry name" value="Aldolase_TIM"/>
</dbReference>
<comment type="subcellular location">
    <subcellularLocation>
        <location evidence="2">Cytoplasm</location>
    </subcellularLocation>
</comment>
<sequence>MNSHLSQPELYPAIDLRGGRVVRLLQGDYAQETVYGDDPVAVATSFADAGATWIHIVDLDAARTGDPINRPVVAAVAKALRGRASIQTGGGVRAVADAQALADAGVARVVMGSAAVADPSLVEAAAKVVAVAVGLDHRAGEIAVHGWTKDSGVQLNEALSWFPSASAFVITDISRDGMLQGPDVDGLRAAALATTIPVIASGGVASLDDVRVLATIPALAGVITGKAIYEGRFTVEQAVAALRDVNLGSGGAQ</sequence>
<dbReference type="UniPathway" id="UPA00031">
    <property type="reaction ID" value="UER00009"/>
</dbReference>
<evidence type="ECO:0000256" key="5">
    <source>
        <dbReference type="ARBA" id="ARBA00012550"/>
    </source>
</evidence>
<dbReference type="InterPro" id="IPR044524">
    <property type="entry name" value="Isoase_HisA-like"/>
</dbReference>
<dbReference type="GO" id="GO:0000105">
    <property type="term" value="P:L-histidine biosynthetic process"/>
    <property type="evidence" value="ECO:0007669"/>
    <property type="project" value="UniProtKB-UniPathway"/>
</dbReference>
<accession>A0A6J6WUY6</accession>
<dbReference type="CDD" id="cd04732">
    <property type="entry name" value="HisA"/>
    <property type="match status" value="1"/>
</dbReference>
<dbReference type="InterPro" id="IPR023016">
    <property type="entry name" value="HisA/PriA"/>
</dbReference>
<evidence type="ECO:0000256" key="3">
    <source>
        <dbReference type="ARBA" id="ARBA00005133"/>
    </source>
</evidence>
<dbReference type="GO" id="GO:0005737">
    <property type="term" value="C:cytoplasm"/>
    <property type="evidence" value="ECO:0007669"/>
    <property type="project" value="UniProtKB-SubCell"/>
</dbReference>
<dbReference type="EMBL" id="CAEZZP010000178">
    <property type="protein sequence ID" value="CAB4787949.1"/>
    <property type="molecule type" value="Genomic_DNA"/>
</dbReference>
<evidence type="ECO:0000256" key="1">
    <source>
        <dbReference type="ARBA" id="ARBA00000901"/>
    </source>
</evidence>
<dbReference type="GO" id="GO:0003949">
    <property type="term" value="F:1-(5-phosphoribosyl)-5-[(5-phosphoribosylamino)methylideneamino]imidazole-4-carboxamide isomerase activity"/>
    <property type="evidence" value="ECO:0007669"/>
    <property type="project" value="UniProtKB-EC"/>
</dbReference>
<dbReference type="PANTHER" id="PTHR43090:SF2">
    <property type="entry name" value="1-(5-PHOSPHORIBOSYL)-5-[(5-PHOSPHORIBOSYLAMINO)METHYLIDENEAMINO] IMIDAZOLE-4-CARBOXAMIDE ISOMERASE"/>
    <property type="match status" value="1"/>
</dbReference>
<dbReference type="FunFam" id="3.20.20.70:FF:000009">
    <property type="entry name" value="1-(5-phosphoribosyl)-5-[(5-phosphoribosylamino)methylideneamino] imidazole-4-carboxamide isomerase"/>
    <property type="match status" value="1"/>
</dbReference>
<evidence type="ECO:0000313" key="10">
    <source>
        <dbReference type="EMBL" id="CAB4787949.1"/>
    </source>
</evidence>
<protein>
    <recommendedName>
        <fullName evidence="5">1-(5-phosphoribosyl)-5-[(5-phosphoribosylamino)methylideneamino]imidazole-4-carboxamideisomerase</fullName>
        <ecNumber evidence="5">5.3.1.16</ecNumber>
    </recommendedName>
</protein>
<evidence type="ECO:0000256" key="8">
    <source>
        <dbReference type="ARBA" id="ARBA00023102"/>
    </source>
</evidence>
<dbReference type="Pfam" id="PF00977">
    <property type="entry name" value="His_biosynth"/>
    <property type="match status" value="1"/>
</dbReference>
<dbReference type="SUPFAM" id="SSF51366">
    <property type="entry name" value="Ribulose-phoshate binding barrel"/>
    <property type="match status" value="1"/>
</dbReference>
<evidence type="ECO:0000256" key="4">
    <source>
        <dbReference type="ARBA" id="ARBA00009667"/>
    </source>
</evidence>
<evidence type="ECO:0000256" key="2">
    <source>
        <dbReference type="ARBA" id="ARBA00004496"/>
    </source>
</evidence>
<comment type="pathway">
    <text evidence="3">Amino-acid biosynthesis; L-histidine biosynthesis; L-histidine from 5-phospho-alpha-D-ribose 1-diphosphate: step 4/9.</text>
</comment>
<keyword evidence="7" id="KW-0028">Amino-acid biosynthesis</keyword>
<comment type="catalytic activity">
    <reaction evidence="1">
        <text>1-(5-phospho-beta-D-ribosyl)-5-[(5-phospho-beta-D-ribosylamino)methylideneamino]imidazole-4-carboxamide = 5-[(5-phospho-1-deoxy-D-ribulos-1-ylimino)methylamino]-1-(5-phospho-beta-D-ribosyl)imidazole-4-carboxamide</text>
        <dbReference type="Rhea" id="RHEA:15469"/>
        <dbReference type="ChEBI" id="CHEBI:58435"/>
        <dbReference type="ChEBI" id="CHEBI:58525"/>
        <dbReference type="EC" id="5.3.1.16"/>
    </reaction>
</comment>
<name>A0A6J6WUY6_9ZZZZ</name>
<dbReference type="Gene3D" id="3.20.20.70">
    <property type="entry name" value="Aldolase class I"/>
    <property type="match status" value="1"/>
</dbReference>
<dbReference type="PANTHER" id="PTHR43090">
    <property type="entry name" value="1-(5-PHOSPHORIBOSYL)-5-[(5-PHOSPHORIBOSYLAMINO)METHYLIDENEAMINO] IMIDAZOLE-4-CARBOXAMIDE ISOMERASE"/>
    <property type="match status" value="1"/>
</dbReference>
<keyword evidence="9" id="KW-0413">Isomerase</keyword>
<reference evidence="10" key="1">
    <citation type="submission" date="2020-05" db="EMBL/GenBank/DDBJ databases">
        <authorList>
            <person name="Chiriac C."/>
            <person name="Salcher M."/>
            <person name="Ghai R."/>
            <person name="Kavagutti S V."/>
        </authorList>
    </citation>
    <scope>NUCLEOTIDE SEQUENCE</scope>
</reference>
<dbReference type="GO" id="GO:0000162">
    <property type="term" value="P:L-tryptophan biosynthetic process"/>
    <property type="evidence" value="ECO:0007669"/>
    <property type="project" value="TreeGrafter"/>
</dbReference>